<evidence type="ECO:0000256" key="4">
    <source>
        <dbReference type="ARBA" id="ARBA00022448"/>
    </source>
</evidence>
<name>A0A6J6F422_9ZZZZ</name>
<evidence type="ECO:0000256" key="2">
    <source>
        <dbReference type="ARBA" id="ARBA00004308"/>
    </source>
</evidence>
<dbReference type="CDD" id="cd06503">
    <property type="entry name" value="ATP-synt_Fo_b"/>
    <property type="match status" value="1"/>
</dbReference>
<reference evidence="14" key="1">
    <citation type="submission" date="2020-05" db="EMBL/GenBank/DDBJ databases">
        <authorList>
            <person name="Chiriac C."/>
            <person name="Salcher M."/>
            <person name="Ghai R."/>
            <person name="Kavagutti S V."/>
        </authorList>
    </citation>
    <scope>NUCLEOTIDE SEQUENCE</scope>
</reference>
<keyword evidence="8 13" id="KW-1133">Transmembrane helix</keyword>
<dbReference type="GO" id="GO:0015986">
    <property type="term" value="P:proton motive force-driven ATP synthesis"/>
    <property type="evidence" value="ECO:0007669"/>
    <property type="project" value="InterPro"/>
</dbReference>
<comment type="function">
    <text evidence="11">F(1)F(0) ATP synthase produces ATP from ADP in the presence of a proton or sodium gradient. F-type ATPases consist of two structural domains, F(1) containing the extramembraneous catalytic core and F(0) containing the membrane proton channel, linked together by a central stalk and a peripheral stalk. During catalysis, ATP synthesis in the catalytic domain of F(1) is coupled via a rotary mechanism of the central stalk subunits to proton translocation.</text>
</comment>
<evidence type="ECO:0000256" key="10">
    <source>
        <dbReference type="ARBA" id="ARBA00023136"/>
    </source>
</evidence>
<dbReference type="AlphaFoldDB" id="A0A6J6F422"/>
<sequence length="178" mass="18930">MNHISLLAVDPAQSRHWLFPEPAEIIYGGIASLIIFAALWKFAVPAFKKALGARTERIQKELDASANDLSKAQADATQIRQALGDIESEKARLLADAKAQADALLADGRARLTAEIAELEAKADADIAAAASRGSDELRNEIGRLAGVATDRVIASVLDDSTQQALVENFIAKVGASR</sequence>
<keyword evidence="9" id="KW-0406">Ion transport</keyword>
<keyword evidence="5" id="KW-0138">CF(0)</keyword>
<evidence type="ECO:0000256" key="7">
    <source>
        <dbReference type="ARBA" id="ARBA00022781"/>
    </source>
</evidence>
<evidence type="ECO:0000256" key="11">
    <source>
        <dbReference type="ARBA" id="ARBA00025198"/>
    </source>
</evidence>
<evidence type="ECO:0000256" key="13">
    <source>
        <dbReference type="SAM" id="Phobius"/>
    </source>
</evidence>
<evidence type="ECO:0000256" key="5">
    <source>
        <dbReference type="ARBA" id="ARBA00022547"/>
    </source>
</evidence>
<dbReference type="PANTHER" id="PTHR33445">
    <property type="entry name" value="ATP SYNTHASE SUBUNIT B', CHLOROPLASTIC"/>
    <property type="match status" value="1"/>
</dbReference>
<dbReference type="InterPro" id="IPR050059">
    <property type="entry name" value="ATP_synthase_B_chain"/>
</dbReference>
<dbReference type="InterPro" id="IPR002146">
    <property type="entry name" value="ATP_synth_b/b'su_bac/chlpt"/>
</dbReference>
<dbReference type="GO" id="GO:0045259">
    <property type="term" value="C:proton-transporting ATP synthase complex"/>
    <property type="evidence" value="ECO:0007669"/>
    <property type="project" value="UniProtKB-KW"/>
</dbReference>
<evidence type="ECO:0000256" key="3">
    <source>
        <dbReference type="ARBA" id="ARBA00005513"/>
    </source>
</evidence>
<keyword evidence="4" id="KW-0813">Transport</keyword>
<gene>
    <name evidence="14" type="ORF">UFOPK1722_01128</name>
</gene>
<dbReference type="HAMAP" id="MF_01398">
    <property type="entry name" value="ATP_synth_b_bprime"/>
    <property type="match status" value="1"/>
</dbReference>
<comment type="subcellular location">
    <subcellularLocation>
        <location evidence="2">Endomembrane system</location>
    </subcellularLocation>
    <subcellularLocation>
        <location evidence="1">Membrane</location>
        <topology evidence="1">Single-pass membrane protein</topology>
    </subcellularLocation>
</comment>
<dbReference type="EMBL" id="CAEZTS010000095">
    <property type="protein sequence ID" value="CAB4582339.1"/>
    <property type="molecule type" value="Genomic_DNA"/>
</dbReference>
<keyword evidence="10 13" id="KW-0472">Membrane</keyword>
<dbReference type="PANTHER" id="PTHR33445:SF1">
    <property type="entry name" value="ATP SYNTHASE SUBUNIT B"/>
    <property type="match status" value="1"/>
</dbReference>
<accession>A0A6J6F422</accession>
<evidence type="ECO:0000256" key="6">
    <source>
        <dbReference type="ARBA" id="ARBA00022692"/>
    </source>
</evidence>
<evidence type="ECO:0000313" key="14">
    <source>
        <dbReference type="EMBL" id="CAB4582339.1"/>
    </source>
</evidence>
<evidence type="ECO:0000256" key="12">
    <source>
        <dbReference type="SAM" id="Coils"/>
    </source>
</evidence>
<feature type="coiled-coil region" evidence="12">
    <location>
        <begin position="55"/>
        <end position="129"/>
    </location>
</feature>
<feature type="transmembrane region" description="Helical" evidence="13">
    <location>
        <begin position="25"/>
        <end position="44"/>
    </location>
</feature>
<organism evidence="14">
    <name type="scientific">freshwater metagenome</name>
    <dbReference type="NCBI Taxonomy" id="449393"/>
    <lineage>
        <taxon>unclassified sequences</taxon>
        <taxon>metagenomes</taxon>
        <taxon>ecological metagenomes</taxon>
    </lineage>
</organism>
<evidence type="ECO:0000256" key="8">
    <source>
        <dbReference type="ARBA" id="ARBA00022989"/>
    </source>
</evidence>
<proteinExistence type="inferred from homology"/>
<evidence type="ECO:0000256" key="1">
    <source>
        <dbReference type="ARBA" id="ARBA00004167"/>
    </source>
</evidence>
<keyword evidence="12" id="KW-0175">Coiled coil</keyword>
<dbReference type="GO" id="GO:0012505">
    <property type="term" value="C:endomembrane system"/>
    <property type="evidence" value="ECO:0007669"/>
    <property type="project" value="UniProtKB-SubCell"/>
</dbReference>
<comment type="similarity">
    <text evidence="3">Belongs to the ATPase B chain family.</text>
</comment>
<keyword evidence="6 13" id="KW-0812">Transmembrane</keyword>
<keyword evidence="7" id="KW-0375">Hydrogen ion transport</keyword>
<dbReference type="GO" id="GO:0046961">
    <property type="term" value="F:proton-transporting ATPase activity, rotational mechanism"/>
    <property type="evidence" value="ECO:0007669"/>
    <property type="project" value="TreeGrafter"/>
</dbReference>
<dbReference type="Pfam" id="PF00430">
    <property type="entry name" value="ATP-synt_B"/>
    <property type="match status" value="1"/>
</dbReference>
<evidence type="ECO:0000256" key="9">
    <source>
        <dbReference type="ARBA" id="ARBA00023065"/>
    </source>
</evidence>
<protein>
    <submittedName>
        <fullName evidence="14">Unannotated protein</fullName>
    </submittedName>
</protein>